<evidence type="ECO:0000259" key="1">
    <source>
        <dbReference type="PROSITE" id="PS52045"/>
    </source>
</evidence>
<keyword evidence="3" id="KW-1185">Reference proteome</keyword>
<protein>
    <recommendedName>
        <fullName evidence="1">Neprosin PEP catalytic domain-containing protein</fullName>
    </recommendedName>
</protein>
<gene>
    <name evidence="2" type="ORF">URODEC1_LOCUS112454</name>
</gene>
<dbReference type="Pfam" id="PF03080">
    <property type="entry name" value="Neprosin"/>
    <property type="match status" value="1"/>
</dbReference>
<accession>A0ABC9G6F2</accession>
<dbReference type="PANTHER" id="PTHR31589:SF181">
    <property type="entry name" value="NEPROSIN DOMAIN-CONTAINING PROTEIN"/>
    <property type="match status" value="1"/>
</dbReference>
<dbReference type="AlphaFoldDB" id="A0ABC9G6F2"/>
<evidence type="ECO:0000313" key="2">
    <source>
        <dbReference type="EMBL" id="CAL5087879.1"/>
    </source>
</evidence>
<organism evidence="2 3">
    <name type="scientific">Urochloa decumbens</name>
    <dbReference type="NCBI Taxonomy" id="240449"/>
    <lineage>
        <taxon>Eukaryota</taxon>
        <taxon>Viridiplantae</taxon>
        <taxon>Streptophyta</taxon>
        <taxon>Embryophyta</taxon>
        <taxon>Tracheophyta</taxon>
        <taxon>Spermatophyta</taxon>
        <taxon>Magnoliopsida</taxon>
        <taxon>Liliopsida</taxon>
        <taxon>Poales</taxon>
        <taxon>Poaceae</taxon>
        <taxon>PACMAD clade</taxon>
        <taxon>Panicoideae</taxon>
        <taxon>Panicodae</taxon>
        <taxon>Paniceae</taxon>
        <taxon>Melinidinae</taxon>
        <taxon>Urochloa</taxon>
    </lineage>
</organism>
<dbReference type="InterPro" id="IPR004314">
    <property type="entry name" value="Neprosin"/>
</dbReference>
<proteinExistence type="predicted"/>
<evidence type="ECO:0000313" key="3">
    <source>
        <dbReference type="Proteomes" id="UP001497457"/>
    </source>
</evidence>
<dbReference type="Proteomes" id="UP001497457">
    <property type="component" value="Chromosome 8b"/>
</dbReference>
<reference evidence="2" key="1">
    <citation type="submission" date="2024-10" db="EMBL/GenBank/DDBJ databases">
        <authorList>
            <person name="Ryan C."/>
        </authorList>
    </citation>
    <scope>NUCLEOTIDE SEQUENCE [LARGE SCALE GENOMIC DNA]</scope>
</reference>
<dbReference type="InterPro" id="IPR053168">
    <property type="entry name" value="Glutamic_endopeptidase"/>
</dbReference>
<dbReference type="PROSITE" id="PS52045">
    <property type="entry name" value="NEPROSIN_PEP_CD"/>
    <property type="match status" value="1"/>
</dbReference>
<sequence>MWRTEPGKFYGLRAEISIWGSPDQQDNQESGASILVTCEQDGRVASVQAGFDVKTNSIDNWFFWTSSLLLQEASTVLKVETVCGSVFQVTTYLHDNRDVRFFTYWTRDVKNSPGCYNLKCPGFVPANGAALVPGQAVAPPSVYGEQNHYVTISLNKDPNSGDWVVYRHDLETPSFLGHFPGDICPSTPRSLALTGFVSYPKSAQGPPMGSGHFPDDQDDKKTAYFKHIKLYDAKGNTVDPITTPMVRVVDRPDCYGETQVIVKIKSGYMFYYGGPPGCRRS</sequence>
<dbReference type="PANTHER" id="PTHR31589">
    <property type="entry name" value="PROTEIN, PUTATIVE (DUF239)-RELATED-RELATED"/>
    <property type="match status" value="1"/>
</dbReference>
<feature type="domain" description="Neprosin PEP catalytic" evidence="1">
    <location>
        <begin position="1"/>
        <end position="279"/>
    </location>
</feature>
<dbReference type="EMBL" id="OZ075118">
    <property type="protein sequence ID" value="CAL5087879.1"/>
    <property type="molecule type" value="Genomic_DNA"/>
</dbReference>
<name>A0ABC9G6F2_9POAL</name>